<reference evidence="2" key="1">
    <citation type="journal article" date="2008" name="Nat. Genet.">
        <title>The Pristionchus pacificus genome provides a unique perspective on nematode lifestyle and parasitism.</title>
        <authorList>
            <person name="Dieterich C."/>
            <person name="Clifton S.W."/>
            <person name="Schuster L.N."/>
            <person name="Chinwalla A."/>
            <person name="Delehaunty K."/>
            <person name="Dinkelacker I."/>
            <person name="Fulton L."/>
            <person name="Fulton R."/>
            <person name="Godfrey J."/>
            <person name="Minx P."/>
            <person name="Mitreva M."/>
            <person name="Roeseler W."/>
            <person name="Tian H."/>
            <person name="Witte H."/>
            <person name="Yang S.P."/>
            <person name="Wilson R.K."/>
            <person name="Sommer R.J."/>
        </authorList>
    </citation>
    <scope>NUCLEOTIDE SEQUENCE [LARGE SCALE GENOMIC DNA]</scope>
    <source>
        <strain evidence="2">PS312</strain>
    </source>
</reference>
<dbReference type="Proteomes" id="UP000005239">
    <property type="component" value="Unassembled WGS sequence"/>
</dbReference>
<dbReference type="EnsemblMetazoa" id="PPA15115.1">
    <property type="protein sequence ID" value="PPA15115.1"/>
    <property type="gene ID" value="WBGene00104669"/>
</dbReference>
<dbReference type="AlphaFoldDB" id="A0A454Y6J1"/>
<organism evidence="1 2">
    <name type="scientific">Pristionchus pacificus</name>
    <name type="common">Parasitic nematode worm</name>
    <dbReference type="NCBI Taxonomy" id="54126"/>
    <lineage>
        <taxon>Eukaryota</taxon>
        <taxon>Metazoa</taxon>
        <taxon>Ecdysozoa</taxon>
        <taxon>Nematoda</taxon>
        <taxon>Chromadorea</taxon>
        <taxon>Rhabditida</taxon>
        <taxon>Rhabditina</taxon>
        <taxon>Diplogasteromorpha</taxon>
        <taxon>Diplogasteroidea</taxon>
        <taxon>Neodiplogasteridae</taxon>
        <taxon>Pristionchus</taxon>
    </lineage>
</organism>
<sequence length="85" mass="10050">MEHRTNDIDYLIGDAIENLMDKVERIEAAAAENYKAKLATAQKMIDQYHAREMQKKHQFLNRLRNANMEYRDVIKKLATVEQINE</sequence>
<proteinExistence type="predicted"/>
<evidence type="ECO:0000313" key="2">
    <source>
        <dbReference type="Proteomes" id="UP000005239"/>
    </source>
</evidence>
<accession>A0A454Y6J1</accession>
<evidence type="ECO:0000313" key="1">
    <source>
        <dbReference type="EnsemblMetazoa" id="PPA15115.1"/>
    </source>
</evidence>
<accession>A0A8R1YFP9</accession>
<gene>
    <name evidence="1" type="primary">WBGene00104669</name>
</gene>
<keyword evidence="2" id="KW-1185">Reference proteome</keyword>
<reference evidence="1" key="2">
    <citation type="submission" date="2022-06" db="UniProtKB">
        <authorList>
            <consortium name="EnsemblMetazoa"/>
        </authorList>
    </citation>
    <scope>IDENTIFICATION</scope>
    <source>
        <strain evidence="1">PS312</strain>
    </source>
</reference>
<protein>
    <submittedName>
        <fullName evidence="1">Uncharacterized protein</fullName>
    </submittedName>
</protein>
<name>A0A454Y6J1_PRIPA</name>